<organism evidence="3 4">
    <name type="scientific">Phialemonium atrogriseum</name>
    <dbReference type="NCBI Taxonomy" id="1093897"/>
    <lineage>
        <taxon>Eukaryota</taxon>
        <taxon>Fungi</taxon>
        <taxon>Dikarya</taxon>
        <taxon>Ascomycota</taxon>
        <taxon>Pezizomycotina</taxon>
        <taxon>Sordariomycetes</taxon>
        <taxon>Sordariomycetidae</taxon>
        <taxon>Cephalothecales</taxon>
        <taxon>Cephalothecaceae</taxon>
        <taxon>Phialemonium</taxon>
    </lineage>
</organism>
<keyword evidence="4" id="KW-1185">Reference proteome</keyword>
<accession>A0AAJ0C1E0</accession>
<dbReference type="PROSITE" id="PS51020">
    <property type="entry name" value="SPONDIN"/>
    <property type="match status" value="1"/>
</dbReference>
<name>A0AAJ0C1E0_9PEZI</name>
<dbReference type="AlphaFoldDB" id="A0AAJ0C1E0"/>
<evidence type="ECO:0000313" key="3">
    <source>
        <dbReference type="EMBL" id="KAK1767747.1"/>
    </source>
</evidence>
<dbReference type="RefSeq" id="XP_060283960.1">
    <property type="nucleotide sequence ID" value="XM_060427771.1"/>
</dbReference>
<dbReference type="Proteomes" id="UP001244011">
    <property type="component" value="Unassembled WGS sequence"/>
</dbReference>
<feature type="region of interest" description="Disordered" evidence="1">
    <location>
        <begin position="27"/>
        <end position="73"/>
    </location>
</feature>
<evidence type="ECO:0000259" key="2">
    <source>
        <dbReference type="PROSITE" id="PS51020"/>
    </source>
</evidence>
<evidence type="ECO:0000313" key="4">
    <source>
        <dbReference type="Proteomes" id="UP001244011"/>
    </source>
</evidence>
<feature type="compositionally biased region" description="Low complexity" evidence="1">
    <location>
        <begin position="59"/>
        <end position="73"/>
    </location>
</feature>
<protein>
    <recommendedName>
        <fullName evidence="2">Spondin domain-containing protein</fullName>
    </recommendedName>
</protein>
<feature type="compositionally biased region" description="Low complexity" evidence="1">
    <location>
        <begin position="41"/>
        <end position="52"/>
    </location>
</feature>
<dbReference type="InterPro" id="IPR009465">
    <property type="entry name" value="Spondin_N"/>
</dbReference>
<dbReference type="GeneID" id="85310958"/>
<evidence type="ECO:0000256" key="1">
    <source>
        <dbReference type="SAM" id="MobiDB-lite"/>
    </source>
</evidence>
<reference evidence="3" key="1">
    <citation type="submission" date="2023-06" db="EMBL/GenBank/DDBJ databases">
        <title>Genome-scale phylogeny and comparative genomics of the fungal order Sordariales.</title>
        <authorList>
            <consortium name="Lawrence Berkeley National Laboratory"/>
            <person name="Hensen N."/>
            <person name="Bonometti L."/>
            <person name="Westerberg I."/>
            <person name="Brannstrom I.O."/>
            <person name="Guillou S."/>
            <person name="Cros-Aarteil S."/>
            <person name="Calhoun S."/>
            <person name="Haridas S."/>
            <person name="Kuo A."/>
            <person name="Mondo S."/>
            <person name="Pangilinan J."/>
            <person name="Riley R."/>
            <person name="Labutti K."/>
            <person name="Andreopoulos B."/>
            <person name="Lipzen A."/>
            <person name="Chen C."/>
            <person name="Yanf M."/>
            <person name="Daum C."/>
            <person name="Ng V."/>
            <person name="Clum A."/>
            <person name="Steindorff A."/>
            <person name="Ohm R."/>
            <person name="Martin F."/>
            <person name="Silar P."/>
            <person name="Natvig D."/>
            <person name="Lalanne C."/>
            <person name="Gautier V."/>
            <person name="Ament-Velasquez S.L."/>
            <person name="Kruys A."/>
            <person name="Hutchinson M.I."/>
            <person name="Powell A.J."/>
            <person name="Barry K."/>
            <person name="Miller A.N."/>
            <person name="Grigoriev I.V."/>
            <person name="Debuchy R."/>
            <person name="Gladieux P."/>
            <person name="Thoren M.H."/>
            <person name="Johannesson H."/>
        </authorList>
    </citation>
    <scope>NUCLEOTIDE SEQUENCE</scope>
    <source>
        <strain evidence="3">8032-3</strain>
    </source>
</reference>
<dbReference type="EMBL" id="MU839007">
    <property type="protein sequence ID" value="KAK1767747.1"/>
    <property type="molecule type" value="Genomic_DNA"/>
</dbReference>
<feature type="domain" description="Spondin" evidence="2">
    <location>
        <begin position="1"/>
        <end position="58"/>
    </location>
</feature>
<comment type="caution">
    <text evidence="3">The sequence shown here is derived from an EMBL/GenBank/DDBJ whole genome shotgun (WGS) entry which is preliminary data.</text>
</comment>
<gene>
    <name evidence="3" type="ORF">QBC33DRAFT_537230</name>
</gene>
<proteinExistence type="predicted"/>
<sequence>MPSLSTSPCTWKVVIAQFTFPLPASTKHGQTVGLPLSDPGPSGTFSPSTIFSSPPPHPSTTTASTTITQPTLA</sequence>